<reference evidence="18 19" key="1">
    <citation type="journal article" date="2014" name="FEMS Microbiol. Lett.">
        <title>Draft genome sequences of three Holospora species (Holospora obtusa, Holospora undulata, and Holospora elegans), endonuclear symbiotic bacteria of the ciliate Paramecium caudatum.</title>
        <authorList>
            <person name="Dohra H."/>
            <person name="Tanaka K."/>
            <person name="Suzuki T."/>
            <person name="Fujishima M."/>
            <person name="Suzuki H."/>
        </authorList>
    </citation>
    <scope>NUCLEOTIDE SEQUENCE [LARGE SCALE GENOMIC DNA]</scope>
    <source>
        <strain evidence="18 19">F1</strain>
    </source>
</reference>
<evidence type="ECO:0000256" key="3">
    <source>
        <dbReference type="ARBA" id="ARBA00022723"/>
    </source>
</evidence>
<dbReference type="InterPro" id="IPR003439">
    <property type="entry name" value="ABC_transporter-like_ATP-bd"/>
</dbReference>
<dbReference type="AlphaFoldDB" id="W6TV30"/>
<evidence type="ECO:0000256" key="8">
    <source>
        <dbReference type="ARBA" id="ARBA00022771"/>
    </source>
</evidence>
<dbReference type="Pfam" id="PF17760">
    <property type="entry name" value="UvrA_inter"/>
    <property type="match status" value="1"/>
</dbReference>
<dbReference type="InterPro" id="IPR041102">
    <property type="entry name" value="UvrA_inter"/>
</dbReference>
<organism evidence="18 19">
    <name type="scientific">Holospora obtusa F1</name>
    <dbReference type="NCBI Taxonomy" id="1399147"/>
    <lineage>
        <taxon>Bacteria</taxon>
        <taxon>Pseudomonadati</taxon>
        <taxon>Pseudomonadota</taxon>
        <taxon>Alphaproteobacteria</taxon>
        <taxon>Holosporales</taxon>
        <taxon>Holosporaceae</taxon>
        <taxon>Holospora</taxon>
    </lineage>
</organism>
<comment type="similarity">
    <text evidence="14">Belongs to the ABC transporter superfamily. UvrA family.</text>
</comment>
<dbReference type="Gene3D" id="3.40.50.300">
    <property type="entry name" value="P-loop containing nucleotide triphosphate hydrolases"/>
    <property type="match status" value="3"/>
</dbReference>
<evidence type="ECO:0000256" key="11">
    <source>
        <dbReference type="ARBA" id="ARBA00022881"/>
    </source>
</evidence>
<dbReference type="PANTHER" id="PTHR43152:SF3">
    <property type="entry name" value="UVRABC SYSTEM PROTEIN A"/>
    <property type="match status" value="1"/>
</dbReference>
<evidence type="ECO:0000256" key="4">
    <source>
        <dbReference type="ARBA" id="ARBA00022737"/>
    </source>
</evidence>
<evidence type="ECO:0000256" key="13">
    <source>
        <dbReference type="ARBA" id="ARBA00023204"/>
    </source>
</evidence>
<evidence type="ECO:0000256" key="15">
    <source>
        <dbReference type="ARBA" id="ARBA00039316"/>
    </source>
</evidence>
<keyword evidence="8" id="KW-0863">Zinc-finger</keyword>
<feature type="domain" description="ABC transporter" evidence="17">
    <location>
        <begin position="25"/>
        <end position="521"/>
    </location>
</feature>
<comment type="caution">
    <text evidence="18">The sequence shown here is derived from an EMBL/GenBank/DDBJ whole genome shotgun (WGS) entry which is preliminary data.</text>
</comment>
<gene>
    <name evidence="18" type="ORF">P618_200166</name>
</gene>
<evidence type="ECO:0000256" key="12">
    <source>
        <dbReference type="ARBA" id="ARBA00023125"/>
    </source>
</evidence>
<protein>
    <recommendedName>
        <fullName evidence="15">UvrABC system protein A</fullName>
    </recommendedName>
    <alternativeName>
        <fullName evidence="16">Excinuclease ABC subunit A</fullName>
    </alternativeName>
</protein>
<sequence length="875" mass="97137">MFFSFKAEHKILRKFQKMSDKTMPIGIPDTRTSITICGACQHNLKNISLTIPKDRLVVITGPSGSGKSSLAFDTLYAEGQRKYVESLSVYARQFLDMMPKPEVDSISGLCPAISIEQKSISHNPRSTVGTVTEIYDYFRLLFARVGKVYSPETGLCIEPQSAGQMVQRIMALPESEKYVLLAPVVRGEKGEFKSIFSGLKKQGYGKVKIDDTFYDIEELPKLKKNTMHDVSIVIHRFRIPNKEDLEFKDTLMQSVEQALRLGDQYIIVEPLEKKTAPTLHLSGKMSCPVSGFSLPEIEPRLFSFNSPYGACRVCDGLGVLNIFCYENSIEDQNDPDVCYQCHGDRLGKAALCVKIQGAHIAQVGKWPLDQLFSWVQHLEFTIEKDKRVISTPILREIKSRLQFLMDVGLSYLTLSRASSTLSGGETQRIRLASQIGSGLTGVLYVLDEPSIGLHQRDNDRLIRTLHRLRDLGNSVIVVEHDEDTIRQSDHVIDMGPGAGYLGGYLIAQGTPSEIEAHPDSLTGAYLRGEKKIPIPEILRSGHVDKELKIVDAVVNNLKNITVSFPLGKMIGVTGVSGSGKSSLVMDTLCKGIRYLNQKRELKGMCREILGTQFIDKMIEMDQSPIGRTPRSNVATYTGLFTLIRDWFAVLPDSKTRGYTAGRFSFNVPGGRCEHCKGDGVLCIEMHFLPNVYTTCPQCAGQRYNQQTLEVRYKDKNIGDVLKMSVTEALIFFEEIASIHKRLLVIDGVGLGYVQIGQGAPTLSGGEAQRVKLAKELTKRSTGKTLYILDEPTTGLHFNDVCQLLELLHRLADQGNTLIIIEHNLDVLKTLDWIIDVGPEGGKEGGQIVAEGPPEAIGQCPNSYTGAYLAPYFKKN</sequence>
<evidence type="ECO:0000313" key="18">
    <source>
        <dbReference type="EMBL" id="ETZ07627.1"/>
    </source>
</evidence>
<name>W6TV30_HOLOB</name>
<evidence type="ECO:0000256" key="10">
    <source>
        <dbReference type="ARBA" id="ARBA00022840"/>
    </source>
</evidence>
<keyword evidence="3" id="KW-0479">Metal-binding</keyword>
<dbReference type="GO" id="GO:0009380">
    <property type="term" value="C:excinuclease repair complex"/>
    <property type="evidence" value="ECO:0007669"/>
    <property type="project" value="InterPro"/>
</dbReference>
<dbReference type="Gene3D" id="3.30.190.20">
    <property type="match status" value="1"/>
</dbReference>
<dbReference type="PANTHER" id="PTHR43152">
    <property type="entry name" value="UVRABC SYSTEM PROTEIN A"/>
    <property type="match status" value="1"/>
</dbReference>
<dbReference type="InterPro" id="IPR027417">
    <property type="entry name" value="P-loop_NTPase"/>
</dbReference>
<keyword evidence="7" id="KW-0228">DNA excision</keyword>
<dbReference type="GO" id="GO:0008270">
    <property type="term" value="F:zinc ion binding"/>
    <property type="evidence" value="ECO:0007669"/>
    <property type="project" value="UniProtKB-KW"/>
</dbReference>
<dbReference type="GO" id="GO:0006289">
    <property type="term" value="P:nucleotide-excision repair"/>
    <property type="evidence" value="ECO:0007669"/>
    <property type="project" value="InterPro"/>
</dbReference>
<evidence type="ECO:0000256" key="9">
    <source>
        <dbReference type="ARBA" id="ARBA00022833"/>
    </source>
</evidence>
<dbReference type="EMBL" id="AWTR02000022">
    <property type="protein sequence ID" value="ETZ07627.1"/>
    <property type="molecule type" value="Genomic_DNA"/>
</dbReference>
<keyword evidence="10" id="KW-0067">ATP-binding</keyword>
<dbReference type="GO" id="GO:0003677">
    <property type="term" value="F:DNA binding"/>
    <property type="evidence" value="ECO:0007669"/>
    <property type="project" value="UniProtKB-KW"/>
</dbReference>
<dbReference type="GO" id="GO:0004518">
    <property type="term" value="F:nuclease activity"/>
    <property type="evidence" value="ECO:0007669"/>
    <property type="project" value="UniProtKB-KW"/>
</dbReference>
<comment type="subcellular location">
    <subcellularLocation>
        <location evidence="1">Cytoplasm</location>
    </subcellularLocation>
</comment>
<keyword evidence="5" id="KW-0547">Nucleotide-binding</keyword>
<evidence type="ECO:0000256" key="5">
    <source>
        <dbReference type="ARBA" id="ARBA00022741"/>
    </source>
</evidence>
<evidence type="ECO:0000259" key="17">
    <source>
        <dbReference type="PROSITE" id="PS50893"/>
    </source>
</evidence>
<keyword evidence="6" id="KW-0227">DNA damage</keyword>
<keyword evidence="2" id="KW-0963">Cytoplasm</keyword>
<dbReference type="Gene3D" id="1.20.1580.10">
    <property type="entry name" value="ABC transporter ATPase like domain"/>
    <property type="match status" value="3"/>
</dbReference>
<dbReference type="NCBIfam" id="TIGR00630">
    <property type="entry name" value="uvra"/>
    <property type="match status" value="1"/>
</dbReference>
<evidence type="ECO:0000313" key="19">
    <source>
        <dbReference type="Proteomes" id="UP000019112"/>
    </source>
</evidence>
<evidence type="ECO:0000256" key="1">
    <source>
        <dbReference type="ARBA" id="ARBA00004496"/>
    </source>
</evidence>
<dbReference type="STRING" id="1399147.P618_200166"/>
<dbReference type="Proteomes" id="UP000019112">
    <property type="component" value="Unassembled WGS sequence"/>
</dbReference>
<dbReference type="PROSITE" id="PS00211">
    <property type="entry name" value="ABC_TRANSPORTER_1"/>
    <property type="match status" value="1"/>
</dbReference>
<keyword evidence="4" id="KW-0677">Repeat</keyword>
<dbReference type="PROSITE" id="PS50893">
    <property type="entry name" value="ABC_TRANSPORTER_2"/>
    <property type="match status" value="2"/>
</dbReference>
<dbReference type="GO" id="GO:0005524">
    <property type="term" value="F:ATP binding"/>
    <property type="evidence" value="ECO:0007669"/>
    <property type="project" value="UniProtKB-KW"/>
</dbReference>
<dbReference type="GO" id="GO:0005737">
    <property type="term" value="C:cytoplasm"/>
    <property type="evidence" value="ECO:0007669"/>
    <property type="project" value="UniProtKB-SubCell"/>
</dbReference>
<dbReference type="SUPFAM" id="SSF52540">
    <property type="entry name" value="P-loop containing nucleoside triphosphate hydrolases"/>
    <property type="match status" value="2"/>
</dbReference>
<feature type="domain" description="ABC transporter" evidence="17">
    <location>
        <begin position="538"/>
        <end position="869"/>
    </location>
</feature>
<evidence type="ECO:0000256" key="6">
    <source>
        <dbReference type="ARBA" id="ARBA00022763"/>
    </source>
</evidence>
<proteinExistence type="inferred from homology"/>
<keyword evidence="12" id="KW-0238">DNA-binding</keyword>
<evidence type="ECO:0000256" key="14">
    <source>
        <dbReference type="ARBA" id="ARBA00038000"/>
    </source>
</evidence>
<keyword evidence="9" id="KW-0862">Zinc</keyword>
<evidence type="ECO:0000256" key="7">
    <source>
        <dbReference type="ARBA" id="ARBA00022769"/>
    </source>
</evidence>
<keyword evidence="11" id="KW-0267">Excision nuclease</keyword>
<dbReference type="InterPro" id="IPR017871">
    <property type="entry name" value="ABC_transporter-like_CS"/>
</dbReference>
<evidence type="ECO:0000256" key="16">
    <source>
        <dbReference type="ARBA" id="ARBA00042156"/>
    </source>
</evidence>
<dbReference type="eggNOG" id="COG0178">
    <property type="taxonomic scope" value="Bacteria"/>
</dbReference>
<dbReference type="CDD" id="cd03271">
    <property type="entry name" value="ABC_UvrA_II"/>
    <property type="match status" value="1"/>
</dbReference>
<dbReference type="InterPro" id="IPR004602">
    <property type="entry name" value="UvrA"/>
</dbReference>
<keyword evidence="19" id="KW-1185">Reference proteome</keyword>
<evidence type="ECO:0000256" key="2">
    <source>
        <dbReference type="ARBA" id="ARBA00022490"/>
    </source>
</evidence>
<accession>W6TV30</accession>
<dbReference type="GO" id="GO:0016887">
    <property type="term" value="F:ATP hydrolysis activity"/>
    <property type="evidence" value="ECO:0007669"/>
    <property type="project" value="InterPro"/>
</dbReference>
<keyword evidence="13" id="KW-0234">DNA repair</keyword>